<feature type="chain" id="PRO_5040481449" description="AA9 family lytic polysaccharide monooxygenase" evidence="6">
    <location>
        <begin position="18"/>
        <end position="243"/>
    </location>
</feature>
<accession>A0A9Q8Z1Y8</accession>
<evidence type="ECO:0000313" key="9">
    <source>
        <dbReference type="Proteomes" id="UP001056012"/>
    </source>
</evidence>
<dbReference type="Proteomes" id="UP001056012">
    <property type="component" value="Chromosome 1"/>
</dbReference>
<evidence type="ECO:0000256" key="4">
    <source>
        <dbReference type="ARBA" id="ARBA00023157"/>
    </source>
</evidence>
<keyword evidence="6" id="KW-0732">Signal</keyword>
<organism evidence="8 9">
    <name type="scientific">Curvularia clavata</name>
    <dbReference type="NCBI Taxonomy" id="95742"/>
    <lineage>
        <taxon>Eukaryota</taxon>
        <taxon>Fungi</taxon>
        <taxon>Dikarya</taxon>
        <taxon>Ascomycota</taxon>
        <taxon>Pezizomycotina</taxon>
        <taxon>Dothideomycetes</taxon>
        <taxon>Pleosporomycetidae</taxon>
        <taxon>Pleosporales</taxon>
        <taxon>Pleosporineae</taxon>
        <taxon>Pleosporaceae</taxon>
        <taxon>Curvularia</taxon>
    </lineage>
</organism>
<dbReference type="OrthoDB" id="5558646at2759"/>
<dbReference type="CDD" id="cd21175">
    <property type="entry name" value="LPMO_AA9"/>
    <property type="match status" value="1"/>
</dbReference>
<dbReference type="GO" id="GO:0030245">
    <property type="term" value="P:cellulose catabolic process"/>
    <property type="evidence" value="ECO:0007669"/>
    <property type="project" value="UniProtKB-UniRule"/>
</dbReference>
<proteinExistence type="predicted"/>
<keyword evidence="3 5" id="KW-0964">Secreted</keyword>
<comment type="domain">
    <text evidence="5">Has a modular structure: an endo-beta-1,4-glucanase catalytic module at the N-terminus, a linker rich in serines and threonines, and a C-terminal carbohydrate-binding module (CBM).</text>
</comment>
<dbReference type="GO" id="GO:0030248">
    <property type="term" value="F:cellulose binding"/>
    <property type="evidence" value="ECO:0007669"/>
    <property type="project" value="UniProtKB-UniRule"/>
</dbReference>
<dbReference type="Pfam" id="PF03443">
    <property type="entry name" value="AA9"/>
    <property type="match status" value="1"/>
</dbReference>
<evidence type="ECO:0000256" key="5">
    <source>
        <dbReference type="RuleBase" id="RU368122"/>
    </source>
</evidence>
<evidence type="ECO:0000313" key="8">
    <source>
        <dbReference type="EMBL" id="USP73369.1"/>
    </source>
</evidence>
<evidence type="ECO:0000256" key="3">
    <source>
        <dbReference type="ARBA" id="ARBA00022525"/>
    </source>
</evidence>
<evidence type="ECO:0000259" key="7">
    <source>
        <dbReference type="Pfam" id="PF03443"/>
    </source>
</evidence>
<comment type="cofactor">
    <cofactor evidence="1">
        <name>Cu(2+)</name>
        <dbReference type="ChEBI" id="CHEBI:29036"/>
    </cofactor>
</comment>
<comment type="subcellular location">
    <subcellularLocation>
        <location evidence="2 5">Secreted</location>
    </subcellularLocation>
</comment>
<protein>
    <recommendedName>
        <fullName evidence="5">AA9 family lytic polysaccharide monooxygenase</fullName>
        <ecNumber evidence="5">1.14.99.56</ecNumber>
    </recommendedName>
    <alternativeName>
        <fullName evidence="5">Endo-beta-1,4-glucanase</fullName>
    </alternativeName>
    <alternativeName>
        <fullName evidence="5">Glycosyl hydrolase 61 family protein</fullName>
    </alternativeName>
</protein>
<keyword evidence="5" id="KW-0136">Cellulose degradation</keyword>
<dbReference type="InterPro" id="IPR005103">
    <property type="entry name" value="AA9_LPMO"/>
</dbReference>
<feature type="signal peptide" evidence="6">
    <location>
        <begin position="1"/>
        <end position="17"/>
    </location>
</feature>
<evidence type="ECO:0000256" key="2">
    <source>
        <dbReference type="ARBA" id="ARBA00004613"/>
    </source>
</evidence>
<comment type="catalytic activity">
    <reaction evidence="5">
        <text>[(1-&gt;4)-beta-D-glucosyl]n+m + reduced acceptor + O2 = 4-dehydro-beta-D-glucosyl-[(1-&gt;4)-beta-D-glucosyl]n-1 + [(1-&gt;4)-beta-D-glucosyl]m + acceptor + H2O.</text>
        <dbReference type="EC" id="1.14.99.56"/>
    </reaction>
</comment>
<dbReference type="InterPro" id="IPR049892">
    <property type="entry name" value="AA9"/>
</dbReference>
<gene>
    <name evidence="8" type="ORF">yc1106_00643</name>
</gene>
<keyword evidence="4 5" id="KW-1015">Disulfide bond</keyword>
<evidence type="ECO:0000256" key="1">
    <source>
        <dbReference type="ARBA" id="ARBA00001973"/>
    </source>
</evidence>
<dbReference type="PANTHER" id="PTHR33353">
    <property type="entry name" value="PUTATIVE (AFU_ORTHOLOGUE AFUA_1G12560)-RELATED"/>
    <property type="match status" value="1"/>
</dbReference>
<dbReference type="GO" id="GO:0005576">
    <property type="term" value="C:extracellular region"/>
    <property type="evidence" value="ECO:0007669"/>
    <property type="project" value="UniProtKB-SubCell"/>
</dbReference>
<keyword evidence="5" id="KW-0624">Polysaccharide degradation</keyword>
<dbReference type="EC" id="1.14.99.56" evidence="5"/>
<keyword evidence="5" id="KW-0119">Carbohydrate metabolism</keyword>
<evidence type="ECO:0000256" key="6">
    <source>
        <dbReference type="SAM" id="SignalP"/>
    </source>
</evidence>
<comment type="function">
    <text evidence="5">Lytic polysaccharide monooxygenase (LMPO) that depolymerizes crystalline and amorphous polysaccharides via the oxidation of scissile alpha- or beta-(1-4)-glycosidic bonds, yielding C1 and/or C4 oxidation products. Catalysis by LPMOs requires the reduction of the active-site copper from Cu(II) to Cu(I) by a reducing agent and H(2)O(2) or O(2) as a cosubstrate.</text>
</comment>
<sequence>MKFFAAAVALLPALSSAHTIAQRVRVNGQDLGLGNGIRVASSNNPITNVNDGAMACNTGVSSSNKVVDVKPGDRVGVLWQHIVGGAQGANDADNPIAASHKGPVIFYMAKVSNAASASASGLQWFKVAEDGLDGSGKWAVDRMISNGGWTDFNVPSCVASGQYLLRAEIIALHNAGSTGGAQFYIGCAQINVSGSGSRTGTTVSFPGAYRADDAGIKLSIYNSQGQPTGNGAYKIPGPTKLQC</sequence>
<dbReference type="PANTHER" id="PTHR33353:SF13">
    <property type="entry name" value="ENDOGLUCANASE II"/>
    <property type="match status" value="1"/>
</dbReference>
<dbReference type="AlphaFoldDB" id="A0A9Q8Z1Y8"/>
<dbReference type="GO" id="GO:0008810">
    <property type="term" value="F:cellulase activity"/>
    <property type="evidence" value="ECO:0007669"/>
    <property type="project" value="UniProtKB-UniRule"/>
</dbReference>
<feature type="domain" description="Auxiliary Activity family 9 catalytic" evidence="7">
    <location>
        <begin position="18"/>
        <end position="224"/>
    </location>
</feature>
<dbReference type="Gene3D" id="2.70.50.70">
    <property type="match status" value="1"/>
</dbReference>
<keyword evidence="9" id="KW-1185">Reference proteome</keyword>
<keyword evidence="8" id="KW-0378">Hydrolase</keyword>
<name>A0A9Q8Z1Y8_CURCL</name>
<dbReference type="VEuPathDB" id="FungiDB:yc1106_00643"/>
<reference evidence="8" key="1">
    <citation type="submission" date="2021-12" db="EMBL/GenBank/DDBJ databases">
        <title>Curvularia clavata genome.</title>
        <authorList>
            <person name="Cao Y."/>
        </authorList>
    </citation>
    <scope>NUCLEOTIDE SEQUENCE</scope>
    <source>
        <strain evidence="8">Yc1106</strain>
    </source>
</reference>
<dbReference type="EMBL" id="CP089274">
    <property type="protein sequence ID" value="USP73369.1"/>
    <property type="molecule type" value="Genomic_DNA"/>
</dbReference>